<sequence>MKLLYAKSHWEVFDRPVQEFLSRTKQDGFDGAEMFLPWLKESPSEIQKLVSDNGLFLIAQINSAGKTPQEHLDSFRKNFQLAVDSGAMMVNSHTGSDVFTFEQNIAIFEEAIQLSKQAGLTIAHETHRGRPTFSGPATRQLLEALPELELCTDFSHWFCVHESQLHDQEDTIKLACERARHVHARVGFEEGPQIPDPAAPEWSQIVDRHFELWQQIIDLSKERGAESLTITPEFGPPPYMPIEPHTQKPLADAWTVNTEFLKVLKQRLKA</sequence>
<comment type="caution">
    <text evidence="2">The sequence shown here is derived from an EMBL/GenBank/DDBJ whole genome shotgun (WGS) entry which is preliminary data.</text>
</comment>
<protein>
    <submittedName>
        <fullName evidence="2">TIM barrel protein</fullName>
    </submittedName>
</protein>
<gene>
    <name evidence="2" type="ORF">JIN87_17800</name>
</gene>
<name>A0A934RVZ7_9BACT</name>
<dbReference type="InterPro" id="IPR013022">
    <property type="entry name" value="Xyl_isomerase-like_TIM-brl"/>
</dbReference>
<dbReference type="Pfam" id="PF01261">
    <property type="entry name" value="AP_endonuc_2"/>
    <property type="match status" value="1"/>
</dbReference>
<dbReference type="EMBL" id="JAENIL010000034">
    <property type="protein sequence ID" value="MBK1878740.1"/>
    <property type="molecule type" value="Genomic_DNA"/>
</dbReference>
<dbReference type="RefSeq" id="WP_200356953.1">
    <property type="nucleotide sequence ID" value="NZ_JAENIL010000034.1"/>
</dbReference>
<evidence type="ECO:0000313" key="2">
    <source>
        <dbReference type="EMBL" id="MBK1878740.1"/>
    </source>
</evidence>
<organism evidence="2 3">
    <name type="scientific">Pelagicoccus mobilis</name>
    <dbReference type="NCBI Taxonomy" id="415221"/>
    <lineage>
        <taxon>Bacteria</taxon>
        <taxon>Pseudomonadati</taxon>
        <taxon>Verrucomicrobiota</taxon>
        <taxon>Opitutia</taxon>
        <taxon>Puniceicoccales</taxon>
        <taxon>Pelagicoccaceae</taxon>
        <taxon>Pelagicoccus</taxon>
    </lineage>
</organism>
<dbReference type="InterPro" id="IPR036237">
    <property type="entry name" value="Xyl_isomerase-like_sf"/>
</dbReference>
<reference evidence="2" key="1">
    <citation type="submission" date="2021-01" db="EMBL/GenBank/DDBJ databases">
        <title>Modified the classification status of verrucomicrobia.</title>
        <authorList>
            <person name="Feng X."/>
        </authorList>
    </citation>
    <scope>NUCLEOTIDE SEQUENCE</scope>
    <source>
        <strain evidence="2">KCTC 13126</strain>
    </source>
</reference>
<dbReference type="AlphaFoldDB" id="A0A934RVZ7"/>
<dbReference type="Gene3D" id="3.20.20.150">
    <property type="entry name" value="Divalent-metal-dependent TIM barrel enzymes"/>
    <property type="match status" value="1"/>
</dbReference>
<dbReference type="Proteomes" id="UP000617628">
    <property type="component" value="Unassembled WGS sequence"/>
</dbReference>
<evidence type="ECO:0000313" key="3">
    <source>
        <dbReference type="Proteomes" id="UP000617628"/>
    </source>
</evidence>
<accession>A0A934RVZ7</accession>
<proteinExistence type="predicted"/>
<evidence type="ECO:0000259" key="1">
    <source>
        <dbReference type="Pfam" id="PF01261"/>
    </source>
</evidence>
<dbReference type="InterPro" id="IPR050312">
    <property type="entry name" value="IolE/XylAMocC-like"/>
</dbReference>
<dbReference type="PANTHER" id="PTHR12110">
    <property type="entry name" value="HYDROXYPYRUVATE ISOMERASE"/>
    <property type="match status" value="1"/>
</dbReference>
<feature type="domain" description="Xylose isomerase-like TIM barrel" evidence="1">
    <location>
        <begin position="23"/>
        <end position="185"/>
    </location>
</feature>
<keyword evidence="3" id="KW-1185">Reference proteome</keyword>
<dbReference type="SUPFAM" id="SSF51658">
    <property type="entry name" value="Xylose isomerase-like"/>
    <property type="match status" value="1"/>
</dbReference>